<dbReference type="EMBL" id="CP003732">
    <property type="protein sequence ID" value="AFV12121.1"/>
    <property type="molecule type" value="Genomic_DNA"/>
</dbReference>
<dbReference type="RefSeq" id="WP_015050998.1">
    <property type="nucleotide sequence ID" value="NC_018870.1"/>
</dbReference>
<evidence type="ECO:0000259" key="2">
    <source>
        <dbReference type="Pfam" id="PF26554"/>
    </source>
</evidence>
<proteinExistence type="predicted"/>
<dbReference type="KEGG" id="tpz:Tph_c19250"/>
<gene>
    <name evidence="3" type="ordered locus">Tph_c19250</name>
</gene>
<dbReference type="InterPro" id="IPR021778">
    <property type="entry name" value="Se/S_carrier-like"/>
</dbReference>
<feature type="domain" description="Putative Se/S carrier protein-like" evidence="1">
    <location>
        <begin position="1"/>
        <end position="56"/>
    </location>
</feature>
<feature type="domain" description="DUF8182" evidence="2">
    <location>
        <begin position="74"/>
        <end position="157"/>
    </location>
</feature>
<dbReference type="STRING" id="1089553.Tph_c19250"/>
<keyword evidence="4" id="KW-1185">Reference proteome</keyword>
<dbReference type="Pfam" id="PF11823">
    <property type="entry name" value="Se_S_carrier"/>
    <property type="match status" value="1"/>
</dbReference>
<dbReference type="Proteomes" id="UP000000467">
    <property type="component" value="Chromosome"/>
</dbReference>
<accession>K4LGH7</accession>
<sequence>MFDNVGDAIRAEKILKNNGYHCRLVAPPPALRKGCDLALDINLVEQAAVERLLSDKVSYVAITPLAGTAELINVVQTYRYDGYTMVKAGNMKLTFEDGSGVIVNISGGGCPDIPYLHLELLGRRLDQIPQPRELGHTLCALMLDRAVEGALEIWRGSGKGCC</sequence>
<evidence type="ECO:0000313" key="3">
    <source>
        <dbReference type="EMBL" id="AFV12121.1"/>
    </source>
</evidence>
<organism evidence="3 4">
    <name type="scientific">Thermacetogenium phaeum (strain ATCC BAA-254 / DSM 26808 / PB)</name>
    <dbReference type="NCBI Taxonomy" id="1089553"/>
    <lineage>
        <taxon>Bacteria</taxon>
        <taxon>Bacillati</taxon>
        <taxon>Bacillota</taxon>
        <taxon>Clostridia</taxon>
        <taxon>Thermoanaerobacterales</taxon>
        <taxon>Thermoanaerobacteraceae</taxon>
        <taxon>Thermacetogenium</taxon>
    </lineage>
</organism>
<reference evidence="3 4" key="1">
    <citation type="journal article" date="2012" name="BMC Genomics">
        <title>Genome-guided analysis of physiological and morphological traits of the fermentative acetate oxidizer Thermacetogenium phaeum.</title>
        <authorList>
            <person name="Oehler D."/>
            <person name="Poehlein A."/>
            <person name="Leimbach A."/>
            <person name="Muller N."/>
            <person name="Daniel R."/>
            <person name="Gottschalk G."/>
            <person name="Schink B."/>
        </authorList>
    </citation>
    <scope>NUCLEOTIDE SEQUENCE [LARGE SCALE GENOMIC DNA]</scope>
    <source>
        <strain evidence="4">ATCC BAA-254 / DSM 26808 / PB</strain>
    </source>
</reference>
<evidence type="ECO:0000313" key="4">
    <source>
        <dbReference type="Proteomes" id="UP000000467"/>
    </source>
</evidence>
<dbReference type="InterPro" id="IPR058495">
    <property type="entry name" value="DUF8182"/>
</dbReference>
<dbReference type="OrthoDB" id="5416807at2"/>
<dbReference type="eggNOG" id="ENOG503015V">
    <property type="taxonomic scope" value="Bacteria"/>
</dbReference>
<protein>
    <submittedName>
        <fullName evidence="3">Uncharacterized protein</fullName>
    </submittedName>
</protein>
<evidence type="ECO:0000259" key="1">
    <source>
        <dbReference type="Pfam" id="PF11823"/>
    </source>
</evidence>
<dbReference type="Pfam" id="PF26554">
    <property type="entry name" value="DUF8182"/>
    <property type="match status" value="1"/>
</dbReference>
<dbReference type="AlphaFoldDB" id="K4LGH7"/>
<name>K4LGH7_THEPS</name>
<dbReference type="HOGENOM" id="CLU_117547_0_0_9"/>